<feature type="coiled-coil region" evidence="1">
    <location>
        <begin position="94"/>
        <end position="132"/>
    </location>
</feature>
<proteinExistence type="predicted"/>
<accession>A0A832DGI2</accession>
<dbReference type="InterPro" id="IPR038186">
    <property type="entry name" value="CHAD_dom_sf"/>
</dbReference>
<sequence length="151" mass="18537">MAKKKWKIEKLRYSKHLLKIANIILLNRFDNLLYYVDEYFKTKDIEPLHDVRIALRRVRYNMELFLVCYEKKLFMRLYNKIEKLQDLSGSVRDLDVFLENINSLKNENVEVSDELEHKIKEKRNILQEEFEKELKRFIKSRTLKSFYKIIS</sequence>
<protein>
    <submittedName>
        <fullName evidence="3">CHAD domain-containing protein</fullName>
    </submittedName>
</protein>
<evidence type="ECO:0000256" key="1">
    <source>
        <dbReference type="SAM" id="Coils"/>
    </source>
</evidence>
<feature type="domain" description="CHAD" evidence="2">
    <location>
        <begin position="24"/>
        <end position="137"/>
    </location>
</feature>
<dbReference type="EMBL" id="DSVI01000004">
    <property type="protein sequence ID" value="HGT47012.1"/>
    <property type="molecule type" value="Genomic_DNA"/>
</dbReference>
<dbReference type="AlphaFoldDB" id="A0A832DGI2"/>
<organism evidence="3">
    <name type="scientific">Ignavibacterium album</name>
    <dbReference type="NCBI Taxonomy" id="591197"/>
    <lineage>
        <taxon>Bacteria</taxon>
        <taxon>Pseudomonadati</taxon>
        <taxon>Ignavibacteriota</taxon>
        <taxon>Ignavibacteria</taxon>
        <taxon>Ignavibacteriales</taxon>
        <taxon>Ignavibacteriaceae</taxon>
        <taxon>Ignavibacterium</taxon>
    </lineage>
</organism>
<keyword evidence="1" id="KW-0175">Coiled coil</keyword>
<evidence type="ECO:0000313" key="3">
    <source>
        <dbReference type="EMBL" id="HGT47012.1"/>
    </source>
</evidence>
<dbReference type="Gene3D" id="1.40.20.10">
    <property type="entry name" value="CHAD domain"/>
    <property type="match status" value="1"/>
</dbReference>
<name>A0A832DGI2_9BACT</name>
<dbReference type="InterPro" id="IPR007899">
    <property type="entry name" value="CHAD_dom"/>
</dbReference>
<evidence type="ECO:0000259" key="2">
    <source>
        <dbReference type="Pfam" id="PF05235"/>
    </source>
</evidence>
<gene>
    <name evidence="3" type="ORF">ENS56_03155</name>
</gene>
<dbReference type="Pfam" id="PF05235">
    <property type="entry name" value="CHAD"/>
    <property type="match status" value="1"/>
</dbReference>
<dbReference type="PANTHER" id="PTHR39339:SF1">
    <property type="entry name" value="CHAD DOMAIN-CONTAINING PROTEIN"/>
    <property type="match status" value="1"/>
</dbReference>
<comment type="caution">
    <text evidence="3">The sequence shown here is derived from an EMBL/GenBank/DDBJ whole genome shotgun (WGS) entry which is preliminary data.</text>
</comment>
<reference evidence="3" key="1">
    <citation type="journal article" date="2020" name="mSystems">
        <title>Genome- and Community-Level Interaction Insights into Carbon Utilization and Element Cycling Functions of Hydrothermarchaeota in Hydrothermal Sediment.</title>
        <authorList>
            <person name="Zhou Z."/>
            <person name="Liu Y."/>
            <person name="Xu W."/>
            <person name="Pan J."/>
            <person name="Luo Z.H."/>
            <person name="Li M."/>
        </authorList>
    </citation>
    <scope>NUCLEOTIDE SEQUENCE [LARGE SCALE GENOMIC DNA]</scope>
    <source>
        <strain evidence="3">SpSt-500</strain>
    </source>
</reference>
<dbReference type="PANTHER" id="PTHR39339">
    <property type="entry name" value="SLR1444 PROTEIN"/>
    <property type="match status" value="1"/>
</dbReference>